<proteinExistence type="predicted"/>
<gene>
    <name evidence="1" type="ORF">MFU01_23460</name>
    <name evidence="2" type="ORF">SAMN05443572_10469</name>
</gene>
<comment type="caution">
    <text evidence="1">The sequence shown here is derived from an EMBL/GenBank/DDBJ whole genome shotgun (WGS) entry which is preliminary data.</text>
</comment>
<dbReference type="EMBL" id="FOIB01000004">
    <property type="protein sequence ID" value="SET95904.1"/>
    <property type="molecule type" value="Genomic_DNA"/>
</dbReference>
<protein>
    <submittedName>
        <fullName evidence="1">Uncharacterized protein</fullName>
    </submittedName>
</protein>
<reference evidence="1 4" key="2">
    <citation type="submission" date="2019-07" db="EMBL/GenBank/DDBJ databases">
        <title>Whole genome shotgun sequence of Myxococcus fulvus NBRC 100333.</title>
        <authorList>
            <person name="Hosoyama A."/>
            <person name="Uohara A."/>
            <person name="Ohji S."/>
            <person name="Ichikawa N."/>
        </authorList>
    </citation>
    <scope>NUCLEOTIDE SEQUENCE [LARGE SCALE GENOMIC DNA]</scope>
    <source>
        <strain evidence="1 4">NBRC 100333</strain>
    </source>
</reference>
<evidence type="ECO:0000313" key="3">
    <source>
        <dbReference type="Proteomes" id="UP000183760"/>
    </source>
</evidence>
<dbReference type="Proteomes" id="UP000321514">
    <property type="component" value="Unassembled WGS sequence"/>
</dbReference>
<dbReference type="AlphaFoldDB" id="A0A511SZI5"/>
<sequence length="119" mass="12726">MSEGNGLSQPARLSVDAARALLRAATGRTLDGCVELAWVLEGLRWRPESELEAMLARAVEASGGTAWPSEDVRVAPGDEGARELHLMRGEDALVGTPGAKERSTVLARLHAWASRVPTR</sequence>
<organism evidence="1 4">
    <name type="scientific">Myxococcus fulvus</name>
    <dbReference type="NCBI Taxonomy" id="33"/>
    <lineage>
        <taxon>Bacteria</taxon>
        <taxon>Pseudomonadati</taxon>
        <taxon>Myxococcota</taxon>
        <taxon>Myxococcia</taxon>
        <taxon>Myxococcales</taxon>
        <taxon>Cystobacterineae</taxon>
        <taxon>Myxococcaceae</taxon>
        <taxon>Myxococcus</taxon>
    </lineage>
</organism>
<dbReference type="EMBL" id="BJXR01000023">
    <property type="protein sequence ID" value="GEN07309.1"/>
    <property type="molecule type" value="Genomic_DNA"/>
</dbReference>
<keyword evidence="3" id="KW-1185">Reference proteome</keyword>
<evidence type="ECO:0000313" key="2">
    <source>
        <dbReference type="EMBL" id="SET95904.1"/>
    </source>
</evidence>
<evidence type="ECO:0000313" key="1">
    <source>
        <dbReference type="EMBL" id="GEN07309.1"/>
    </source>
</evidence>
<name>A0A511SZI5_MYXFU</name>
<dbReference type="Proteomes" id="UP000183760">
    <property type="component" value="Unassembled WGS sequence"/>
</dbReference>
<dbReference type="STRING" id="1334629.MFUL124B02_36820"/>
<accession>A0A511SZI5</accession>
<reference evidence="2 3" key="1">
    <citation type="submission" date="2016-10" db="EMBL/GenBank/DDBJ databases">
        <authorList>
            <person name="Varghese N."/>
            <person name="Submissions S."/>
        </authorList>
    </citation>
    <scope>NUCLEOTIDE SEQUENCE [LARGE SCALE GENOMIC DNA]</scope>
    <source>
        <strain evidence="2 3">DSM 16525</strain>
    </source>
</reference>
<evidence type="ECO:0000313" key="4">
    <source>
        <dbReference type="Proteomes" id="UP000321514"/>
    </source>
</evidence>